<dbReference type="EMBL" id="JAPUUL010001445">
    <property type="protein sequence ID" value="KAJ8127384.1"/>
    <property type="molecule type" value="Genomic_DNA"/>
</dbReference>
<proteinExistence type="predicted"/>
<accession>A0ACC2JIR5</accession>
<name>A0ACC2JIR5_9PEZI</name>
<evidence type="ECO:0000313" key="2">
    <source>
        <dbReference type="Proteomes" id="UP001153332"/>
    </source>
</evidence>
<organism evidence="1 2">
    <name type="scientific">Lasiodiplodia mahajangana</name>
    <dbReference type="NCBI Taxonomy" id="1108764"/>
    <lineage>
        <taxon>Eukaryota</taxon>
        <taxon>Fungi</taxon>
        <taxon>Dikarya</taxon>
        <taxon>Ascomycota</taxon>
        <taxon>Pezizomycotina</taxon>
        <taxon>Dothideomycetes</taxon>
        <taxon>Dothideomycetes incertae sedis</taxon>
        <taxon>Botryosphaeriales</taxon>
        <taxon>Botryosphaeriaceae</taxon>
        <taxon>Lasiodiplodia</taxon>
    </lineage>
</organism>
<gene>
    <name evidence="1" type="ORF">O1611_g6251</name>
</gene>
<evidence type="ECO:0000313" key="1">
    <source>
        <dbReference type="EMBL" id="KAJ8127384.1"/>
    </source>
</evidence>
<protein>
    <submittedName>
        <fullName evidence="1">Uncharacterized protein</fullName>
    </submittedName>
</protein>
<sequence>MTALRLDEEVTGYSFCWDNRIIALGAHVSGEDLSYYKYVMSNRPHALWLYIPLRKRERITEIWQRRRKYGREVALIAITNIERTHLMGAYPKSCWPLCEYKPLYKAEPDDNPFFVNESPAGVHAVASGPIAGSLTTRGLRLPIATSPYPESMSYEDYLYTTARVDHVAHVSLCRADSSSVITGLVFEYTDGHRESVGQIRLDCLEDPFMIDISQKMWLKISRSPDGYPQVVDAGFSPIKERLGKTGGEYLYIMWHGVLEWWFSLNQCLLYHNGQASLSTRL</sequence>
<dbReference type="Proteomes" id="UP001153332">
    <property type="component" value="Unassembled WGS sequence"/>
</dbReference>
<comment type="caution">
    <text evidence="1">The sequence shown here is derived from an EMBL/GenBank/DDBJ whole genome shotgun (WGS) entry which is preliminary data.</text>
</comment>
<keyword evidence="2" id="KW-1185">Reference proteome</keyword>
<reference evidence="1" key="1">
    <citation type="submission" date="2022-12" db="EMBL/GenBank/DDBJ databases">
        <title>Genome Sequence of Lasiodiplodia mahajangana.</title>
        <authorList>
            <person name="Buettner E."/>
        </authorList>
    </citation>
    <scope>NUCLEOTIDE SEQUENCE</scope>
    <source>
        <strain evidence="1">VT137</strain>
    </source>
</reference>